<evidence type="ECO:0000256" key="1">
    <source>
        <dbReference type="SAM" id="MobiDB-lite"/>
    </source>
</evidence>
<dbReference type="GeneID" id="23866256"/>
<accession>D0A8J0</accession>
<feature type="compositionally biased region" description="Polar residues" evidence="1">
    <location>
        <begin position="250"/>
        <end position="260"/>
    </location>
</feature>
<feature type="region of interest" description="Disordered" evidence="1">
    <location>
        <begin position="250"/>
        <end position="306"/>
    </location>
</feature>
<proteinExistence type="predicted"/>
<dbReference type="VEuPathDB" id="TriTrypDB:Tbg972.11.11100"/>
<dbReference type="KEGG" id="tbg:TbgDal_XI11100"/>
<dbReference type="AlphaFoldDB" id="D0A8J0"/>
<name>D0A8J0_TRYB9</name>
<dbReference type="RefSeq" id="XP_011780255.1">
    <property type="nucleotide sequence ID" value="XM_011781953.1"/>
</dbReference>
<feature type="compositionally biased region" description="Low complexity" evidence="1">
    <location>
        <begin position="261"/>
        <end position="273"/>
    </location>
</feature>
<dbReference type="OrthoDB" id="247474at2759"/>
<gene>
    <name evidence="2" type="ORF">TbgDal_XI11100</name>
</gene>
<organism evidence="2 3">
    <name type="scientific">Trypanosoma brucei gambiense (strain MHOM/CI/86/DAL972)</name>
    <dbReference type="NCBI Taxonomy" id="679716"/>
    <lineage>
        <taxon>Eukaryota</taxon>
        <taxon>Discoba</taxon>
        <taxon>Euglenozoa</taxon>
        <taxon>Kinetoplastea</taxon>
        <taxon>Metakinetoplastina</taxon>
        <taxon>Trypanosomatida</taxon>
        <taxon>Trypanosomatidae</taxon>
        <taxon>Trypanosoma</taxon>
    </lineage>
</organism>
<reference evidence="3" key="1">
    <citation type="journal article" date="2010" name="PLoS Negl. Trop. Dis.">
        <title>The genome sequence of Trypanosoma brucei gambiense, causative agent of chronic human african trypanosomiasis.</title>
        <authorList>
            <person name="Jackson A.P."/>
            <person name="Sanders M."/>
            <person name="Berry A."/>
            <person name="McQuillan J."/>
            <person name="Aslett M.A."/>
            <person name="Quail M.A."/>
            <person name="Chukualim B."/>
            <person name="Capewell P."/>
            <person name="MacLeod A."/>
            <person name="Melville S.E."/>
            <person name="Gibson W."/>
            <person name="Barry J.D."/>
            <person name="Berriman M."/>
            <person name="Hertz-Fowler C."/>
        </authorList>
    </citation>
    <scope>NUCLEOTIDE SEQUENCE [LARGE SCALE GENOMIC DNA]</scope>
    <source>
        <strain evidence="3">MHOM/CI/86/DAL972</strain>
    </source>
</reference>
<protein>
    <submittedName>
        <fullName evidence="2">Uncharacterized protein</fullName>
    </submittedName>
</protein>
<sequence>MESSFGAYCMKEAIRQRQNGYVVPTSVDSYDFHHWEQEARRRCGLVGSQGNQSAFLRKIDCDANLLVDEVAKCGRTGASRNVPHSFGTEHELTAFLSSLEVLLRVFFLDSSNEALLVTLQKFRENFTDLQKKKVIGLEYGKYPEIYVLYELFSLRKLLLNWKGMTPENQKVITRTAMSYMAYVRSPEYAILGDLLGMAEKNLSSVAVNTIKMVKCLDQACGSTPYAFPHICQFVLSSVCPRHSCPSGTLTLKGSATQKGETTGVDTAATADVANPMATEPSHTRKRARNADDVTKGETSTETDDQVAAEKRQQCASKYHSRYSAARRFASKGCRFCGLCHMMEILFNGCSLVCNSAHGPTEWKISSNLKRYPEVCTLALRRFKAMQRGVVLKPCEDIPLS</sequence>
<evidence type="ECO:0000313" key="3">
    <source>
        <dbReference type="Proteomes" id="UP000002316"/>
    </source>
</evidence>
<dbReference type="Proteomes" id="UP000002316">
    <property type="component" value="Chromosome 11"/>
</dbReference>
<evidence type="ECO:0000313" key="2">
    <source>
        <dbReference type="EMBL" id="CBH17991.1"/>
    </source>
</evidence>
<dbReference type="EMBL" id="FN554974">
    <property type="protein sequence ID" value="CBH17991.1"/>
    <property type="molecule type" value="Genomic_DNA"/>
</dbReference>